<feature type="binding site" evidence="7">
    <location>
        <position position="128"/>
    </location>
    <ligand>
        <name>Fe cation</name>
        <dbReference type="ChEBI" id="CHEBI:24875"/>
        <label>2</label>
    </ligand>
</feature>
<feature type="domain" description="Ferritin-like diiron" evidence="8">
    <location>
        <begin position="1"/>
        <end position="143"/>
    </location>
</feature>
<dbReference type="Proteomes" id="UP000294614">
    <property type="component" value="Unassembled WGS sequence"/>
</dbReference>
<evidence type="ECO:0000256" key="3">
    <source>
        <dbReference type="ARBA" id="ARBA00022617"/>
    </source>
</evidence>
<comment type="similarity">
    <text evidence="1 6">Belongs to the bacterioferritin family.</text>
</comment>
<comment type="caution">
    <text evidence="9">The sequence shown here is derived from an EMBL/GenBank/DDBJ whole genome shotgun (WGS) entry which is preliminary data.</text>
</comment>
<feature type="binding site" description="axial binding residue" evidence="7">
    <location>
        <position position="50"/>
    </location>
    <ligand>
        <name>heme b</name>
        <dbReference type="ChEBI" id="CHEBI:60344"/>
        <note>ligand shared between dimeric partners</note>
    </ligand>
    <ligandPart>
        <name>Fe</name>
        <dbReference type="ChEBI" id="CHEBI:18248"/>
    </ligandPart>
</feature>
<evidence type="ECO:0000256" key="4">
    <source>
        <dbReference type="ARBA" id="ARBA00022723"/>
    </source>
</evidence>
<evidence type="ECO:0000313" key="10">
    <source>
        <dbReference type="Proteomes" id="UP000294614"/>
    </source>
</evidence>
<protein>
    <recommendedName>
        <fullName evidence="6">Bacterioferritin</fullName>
        <ecNumber evidence="6">1.16.3.1</ecNumber>
    </recommendedName>
</protein>
<evidence type="ECO:0000313" key="9">
    <source>
        <dbReference type="EMBL" id="TCK62654.1"/>
    </source>
</evidence>
<dbReference type="EC" id="1.16.3.1" evidence="6"/>
<keyword evidence="2 6" id="KW-0409">Iron storage</keyword>
<dbReference type="GO" id="GO:0005829">
    <property type="term" value="C:cytosol"/>
    <property type="evidence" value="ECO:0007669"/>
    <property type="project" value="TreeGrafter"/>
</dbReference>
<dbReference type="InterPro" id="IPR002024">
    <property type="entry name" value="Bacterioferritin"/>
</dbReference>
<evidence type="ECO:0000256" key="2">
    <source>
        <dbReference type="ARBA" id="ARBA00022434"/>
    </source>
</evidence>
<proteinExistence type="inferred from homology"/>
<feature type="binding site" evidence="7">
    <location>
        <position position="125"/>
    </location>
    <ligand>
        <name>Fe cation</name>
        <dbReference type="ChEBI" id="CHEBI:24875"/>
        <label>1</label>
    </ligand>
</feature>
<dbReference type="OrthoDB" id="9800505at2"/>
<dbReference type="PANTHER" id="PTHR30295:SF0">
    <property type="entry name" value="BACTERIOFERRITIN"/>
    <property type="match status" value="1"/>
</dbReference>
<feature type="binding site" evidence="7">
    <location>
        <position position="49"/>
    </location>
    <ligand>
        <name>Fe cation</name>
        <dbReference type="ChEBI" id="CHEBI:24875"/>
        <label>1</label>
    </ligand>
</feature>
<dbReference type="PANTHER" id="PTHR30295">
    <property type="entry name" value="BACTERIOFERRITIN"/>
    <property type="match status" value="1"/>
</dbReference>
<dbReference type="GO" id="GO:0006879">
    <property type="term" value="P:intracellular iron ion homeostasis"/>
    <property type="evidence" value="ECO:0007669"/>
    <property type="project" value="UniProtKB-KW"/>
</dbReference>
<gene>
    <name evidence="9" type="ORF">C8D98_1188</name>
</gene>
<accession>A0A4R1KDM4</accession>
<dbReference type="PROSITE" id="PS50905">
    <property type="entry name" value="FERRITIN_LIKE"/>
    <property type="match status" value="1"/>
</dbReference>
<evidence type="ECO:0000256" key="5">
    <source>
        <dbReference type="ARBA" id="ARBA00023004"/>
    </source>
</evidence>
<dbReference type="Pfam" id="PF00210">
    <property type="entry name" value="Ferritin"/>
    <property type="match status" value="1"/>
</dbReference>
<dbReference type="AlphaFoldDB" id="A0A4R1KDM4"/>
<feature type="binding site" evidence="7">
    <location>
        <position position="48"/>
    </location>
    <ligand>
        <name>Fe cation</name>
        <dbReference type="ChEBI" id="CHEBI:24875"/>
        <label>3</label>
    </ligand>
</feature>
<keyword evidence="5 6" id="KW-0408">Iron</keyword>
<evidence type="ECO:0000256" key="1">
    <source>
        <dbReference type="ARBA" id="ARBA00008093"/>
    </source>
</evidence>
<dbReference type="EMBL" id="SMGG01000003">
    <property type="protein sequence ID" value="TCK62654.1"/>
    <property type="molecule type" value="Genomic_DNA"/>
</dbReference>
<dbReference type="PIRSF" id="PIRSF002560">
    <property type="entry name" value="Bacterioferritin"/>
    <property type="match status" value="1"/>
</dbReference>
<keyword evidence="3" id="KW-0349">Heme</keyword>
<feature type="binding site" evidence="7">
    <location>
        <position position="52"/>
    </location>
    <ligand>
        <name>Fe cation</name>
        <dbReference type="ChEBI" id="CHEBI:24875"/>
        <label>1</label>
    </ligand>
</feature>
<feature type="binding site" evidence="7">
    <location>
        <position position="16"/>
    </location>
    <ligand>
        <name>Fe cation</name>
        <dbReference type="ChEBI" id="CHEBI:24875"/>
        <label>1</label>
    </ligand>
</feature>
<dbReference type="GO" id="GO:0004322">
    <property type="term" value="F:ferroxidase activity"/>
    <property type="evidence" value="ECO:0007669"/>
    <property type="project" value="UniProtKB-EC"/>
</dbReference>
<sequence length="170" mass="19618">MHEKSIELLNKAIADEVATLHQYMYFHFHCDDQGYDLLAALFKRTAIEEMIHVERLSDRILFLNGEIELKASHDVVKERNVGKMLDMAKAMEEQSAKDYNRWANECSANADSVSKKLFEALVEDEERHFDQFDDERENMNRFGENYLALQSIERSKTRSTLPPVGSGGAE</sequence>
<dbReference type="Gene3D" id="1.20.1260.10">
    <property type="match status" value="1"/>
</dbReference>
<feature type="binding site" evidence="7">
    <location>
        <position position="125"/>
    </location>
    <ligand>
        <name>Fe cation</name>
        <dbReference type="ChEBI" id="CHEBI:24875"/>
        <label>2</label>
    </ligand>
</feature>
<organism evidence="9 10">
    <name type="scientific">Seleniivibrio woodruffii</name>
    <dbReference type="NCBI Taxonomy" id="1078050"/>
    <lineage>
        <taxon>Bacteria</taxon>
        <taxon>Pseudomonadati</taxon>
        <taxon>Deferribacterota</taxon>
        <taxon>Deferribacteres</taxon>
        <taxon>Deferribacterales</taxon>
        <taxon>Geovibrionaceae</taxon>
        <taxon>Seleniivibrio</taxon>
    </lineage>
</organism>
<dbReference type="InterPro" id="IPR012347">
    <property type="entry name" value="Ferritin-like"/>
</dbReference>
<dbReference type="InterPro" id="IPR009078">
    <property type="entry name" value="Ferritin-like_SF"/>
</dbReference>
<dbReference type="InterPro" id="IPR008331">
    <property type="entry name" value="Ferritin_DPS_dom"/>
</dbReference>
<keyword evidence="4 6" id="KW-0479">Metal-binding</keyword>
<comment type="function">
    <text evidence="6">Iron-storage protein, whose ferroxidase center binds Fe(2+), oxidizes it using dioxygen to Fe(3+), and participates in the subsequent Fe(3+) oxide mineral core formation within the central cavity of the BFR protein shell.</text>
</comment>
<comment type="catalytic activity">
    <reaction evidence="6">
        <text>4 Fe(2+) + O2 + 4 H(+) = 4 Fe(3+) + 2 H2O</text>
        <dbReference type="Rhea" id="RHEA:11148"/>
        <dbReference type="ChEBI" id="CHEBI:15377"/>
        <dbReference type="ChEBI" id="CHEBI:15378"/>
        <dbReference type="ChEBI" id="CHEBI:15379"/>
        <dbReference type="ChEBI" id="CHEBI:29033"/>
        <dbReference type="ChEBI" id="CHEBI:29034"/>
        <dbReference type="EC" id="1.16.3.1"/>
    </reaction>
</comment>
<keyword evidence="10" id="KW-1185">Reference proteome</keyword>
<dbReference type="SUPFAM" id="SSF47240">
    <property type="entry name" value="Ferritin-like"/>
    <property type="match status" value="1"/>
</dbReference>
<dbReference type="GO" id="GO:0020037">
    <property type="term" value="F:heme binding"/>
    <property type="evidence" value="ECO:0007669"/>
    <property type="project" value="TreeGrafter"/>
</dbReference>
<dbReference type="InterPro" id="IPR009040">
    <property type="entry name" value="Ferritin-like_diiron"/>
</dbReference>
<dbReference type="RefSeq" id="WP_132872862.1">
    <property type="nucleotide sequence ID" value="NZ_JBLJBI010000034.1"/>
</dbReference>
<feature type="binding site" evidence="7">
    <location>
        <position position="49"/>
    </location>
    <ligand>
        <name>Fe cation</name>
        <dbReference type="ChEBI" id="CHEBI:24875"/>
        <label>2</label>
    </ligand>
</feature>
<evidence type="ECO:0000256" key="6">
    <source>
        <dbReference type="PIRNR" id="PIRNR002560"/>
    </source>
</evidence>
<evidence type="ECO:0000259" key="8">
    <source>
        <dbReference type="PROSITE" id="PS50905"/>
    </source>
</evidence>
<dbReference type="PRINTS" id="PR00601">
    <property type="entry name" value="BACFERRITIN"/>
</dbReference>
<dbReference type="GO" id="GO:0008199">
    <property type="term" value="F:ferric iron binding"/>
    <property type="evidence" value="ECO:0007669"/>
    <property type="project" value="InterPro"/>
</dbReference>
<evidence type="ECO:0000256" key="7">
    <source>
        <dbReference type="PIRSR" id="PIRSR002560-1"/>
    </source>
</evidence>
<dbReference type="GO" id="GO:0006826">
    <property type="term" value="P:iron ion transport"/>
    <property type="evidence" value="ECO:0007669"/>
    <property type="project" value="InterPro"/>
</dbReference>
<name>A0A4R1KDM4_9BACT</name>
<reference evidence="9 10" key="1">
    <citation type="submission" date="2019-03" db="EMBL/GenBank/DDBJ databases">
        <title>Genomic Encyclopedia of Type Strains, Phase IV (KMG-IV): sequencing the most valuable type-strain genomes for metagenomic binning, comparative biology and taxonomic classification.</title>
        <authorList>
            <person name="Goeker M."/>
        </authorList>
    </citation>
    <scope>NUCLEOTIDE SEQUENCE [LARGE SCALE GENOMIC DNA]</scope>
    <source>
        <strain evidence="9 10">DSM 24984</strain>
    </source>
</reference>
<feature type="binding site" evidence="7">
    <location>
        <position position="92"/>
    </location>
    <ligand>
        <name>Fe cation</name>
        <dbReference type="ChEBI" id="CHEBI:24875"/>
        <label>2</label>
    </ligand>
</feature>